<dbReference type="GO" id="GO:0008836">
    <property type="term" value="F:diaminopimelate decarboxylase activity"/>
    <property type="evidence" value="ECO:0007669"/>
    <property type="project" value="UniProtKB-EC"/>
</dbReference>
<proteinExistence type="inferred from homology"/>
<reference evidence="9" key="1">
    <citation type="submission" date="2022-04" db="EMBL/GenBank/DDBJ databases">
        <title>Hymenobacter sp. isolated from the air.</title>
        <authorList>
            <person name="Won M."/>
            <person name="Lee C.-M."/>
            <person name="Woen H.-Y."/>
            <person name="Kwon S.-W."/>
        </authorList>
    </citation>
    <scope>NUCLEOTIDE SEQUENCE</scope>
    <source>
        <strain evidence="9">5420S-77</strain>
    </source>
</reference>
<dbReference type="InterPro" id="IPR009006">
    <property type="entry name" value="Ala_racemase/Decarboxylase_C"/>
</dbReference>
<comment type="cofactor">
    <cofactor evidence="1 5 7">
        <name>pyridoxal 5'-phosphate</name>
        <dbReference type="ChEBI" id="CHEBI:597326"/>
    </cofactor>
</comment>
<comment type="function">
    <text evidence="5">Specifically catalyzes the decarboxylation of meso-diaminopimelate (meso-DAP) to L-lysine.</text>
</comment>
<dbReference type="InterPro" id="IPR002986">
    <property type="entry name" value="DAP_deCOOHase_LysA"/>
</dbReference>
<feature type="binding site" evidence="5">
    <location>
        <position position="291"/>
    </location>
    <ligand>
        <name>substrate</name>
    </ligand>
</feature>
<keyword evidence="3 5" id="KW-0663">Pyridoxal phosphate</keyword>
<dbReference type="Gene3D" id="3.20.20.10">
    <property type="entry name" value="Alanine racemase"/>
    <property type="match status" value="1"/>
</dbReference>
<dbReference type="EC" id="4.1.1.20" evidence="5 6"/>
<feature type="binding site" evidence="5">
    <location>
        <position position="385"/>
    </location>
    <ligand>
        <name>pyridoxal 5'-phosphate</name>
        <dbReference type="ChEBI" id="CHEBI:597326"/>
    </ligand>
</feature>
<evidence type="ECO:0000313" key="10">
    <source>
        <dbReference type="Proteomes" id="UP000830401"/>
    </source>
</evidence>
<evidence type="ECO:0000256" key="4">
    <source>
        <dbReference type="ARBA" id="ARBA00023239"/>
    </source>
</evidence>
<dbReference type="InterPro" id="IPR000183">
    <property type="entry name" value="Orn/DAP/Arg_de-COase"/>
</dbReference>
<dbReference type="HAMAP" id="MF_02120">
    <property type="entry name" value="LysA"/>
    <property type="match status" value="1"/>
</dbReference>
<feature type="binding site" evidence="5">
    <location>
        <position position="331"/>
    </location>
    <ligand>
        <name>substrate</name>
    </ligand>
</feature>
<dbReference type="Pfam" id="PF02784">
    <property type="entry name" value="Orn_Arg_deC_N"/>
    <property type="match status" value="1"/>
</dbReference>
<sequence>METGFSFLTLRHKLERTPGRSSYTMSFQLSPALQAQPTPFYHYDLGLLDQTLTALQQAAEPRNFLVHYALKANANLPVLERIKNRGLGADCVSGGEVQRALEAGFTPDHIVFAGVGKSDAEINLALAADIWCFNAESVEELAVLDALAGAQNRKARVALRVNPNVDAYTHPHITTGLAANKFGISLTDLPGVVAHLSSLPNLELVGLHAHIGSQITNLQVFAKLSERLNELQTSLSDQGYNLPHLNVGGGLGINYEQPDEQAIPDFEGYFSMFERHLIRRPGQQVHVELGRALVAQCGTLISKVLYVKQSQQTNFAILDAGMTELMRPALYGSYHYIQNLSSHSAEQLYDVVGPICESSDTFRKGVLLPETQRGDLVAIRSAGAYGEVMSSGYNLREKAAAVYVGE</sequence>
<feature type="binding site" evidence="5">
    <location>
        <position position="327"/>
    </location>
    <ligand>
        <name>substrate</name>
    </ligand>
</feature>
<dbReference type="Proteomes" id="UP000830401">
    <property type="component" value="Chromosome"/>
</dbReference>
<evidence type="ECO:0000256" key="6">
    <source>
        <dbReference type="NCBIfam" id="TIGR01048"/>
    </source>
</evidence>
<keyword evidence="4 5" id="KW-0456">Lyase</keyword>
<dbReference type="NCBIfam" id="TIGR01048">
    <property type="entry name" value="lysA"/>
    <property type="match status" value="1"/>
</dbReference>
<evidence type="ECO:0000313" key="9">
    <source>
        <dbReference type="EMBL" id="UOQ67644.1"/>
    </source>
</evidence>
<dbReference type="PANTHER" id="PTHR43727:SF2">
    <property type="entry name" value="GROUP IV DECARBOXYLASE"/>
    <property type="match status" value="1"/>
</dbReference>
<feature type="binding site" evidence="5">
    <location>
        <begin position="288"/>
        <end position="291"/>
    </location>
    <ligand>
        <name>pyridoxal 5'-phosphate</name>
        <dbReference type="ChEBI" id="CHEBI:597326"/>
    </ligand>
</feature>
<dbReference type="CDD" id="cd06828">
    <property type="entry name" value="PLPDE_III_DapDC"/>
    <property type="match status" value="1"/>
</dbReference>
<keyword evidence="2 5" id="KW-0210">Decarboxylase</keyword>
<evidence type="ECO:0000256" key="5">
    <source>
        <dbReference type="HAMAP-Rule" id="MF_02120"/>
    </source>
</evidence>
<comment type="subunit">
    <text evidence="5">Homodimer.</text>
</comment>
<feature type="binding site" evidence="5">
    <location>
        <position position="385"/>
    </location>
    <ligand>
        <name>substrate</name>
    </ligand>
</feature>
<evidence type="ECO:0000256" key="3">
    <source>
        <dbReference type="ARBA" id="ARBA00022898"/>
    </source>
</evidence>
<comment type="pathway">
    <text evidence="5 7">Amino-acid biosynthesis; L-lysine biosynthesis via DAP pathway; L-lysine from DL-2,6-diaminopimelate: step 1/1.</text>
</comment>
<evidence type="ECO:0000256" key="2">
    <source>
        <dbReference type="ARBA" id="ARBA00022793"/>
    </source>
</evidence>
<organism evidence="9 10">
    <name type="scientific">Hymenobacter volaticus</name>
    <dbReference type="NCBI Taxonomy" id="2932254"/>
    <lineage>
        <taxon>Bacteria</taxon>
        <taxon>Pseudomonadati</taxon>
        <taxon>Bacteroidota</taxon>
        <taxon>Cytophagia</taxon>
        <taxon>Cytophagales</taxon>
        <taxon>Hymenobacteraceae</taxon>
        <taxon>Hymenobacter</taxon>
    </lineage>
</organism>
<evidence type="ECO:0000256" key="7">
    <source>
        <dbReference type="RuleBase" id="RU003738"/>
    </source>
</evidence>
<keyword evidence="5 7" id="KW-0457">Lysine biosynthesis</keyword>
<dbReference type="SUPFAM" id="SSF50621">
    <property type="entry name" value="Alanine racemase C-terminal domain-like"/>
    <property type="match status" value="1"/>
</dbReference>
<evidence type="ECO:0000256" key="1">
    <source>
        <dbReference type="ARBA" id="ARBA00001933"/>
    </source>
</evidence>
<gene>
    <name evidence="5 9" type="primary">lysA</name>
    <name evidence="9" type="ORF">MUN86_07210</name>
</gene>
<dbReference type="InterPro" id="IPR022653">
    <property type="entry name" value="De-COase2_pyr-phos_BS"/>
</dbReference>
<dbReference type="RefSeq" id="WP_245123495.1">
    <property type="nucleotide sequence ID" value="NZ_CP095061.1"/>
</dbReference>
<evidence type="ECO:0000259" key="8">
    <source>
        <dbReference type="Pfam" id="PF02784"/>
    </source>
</evidence>
<feature type="modified residue" description="N6-(pyridoxal phosphate)lysine" evidence="5">
    <location>
        <position position="71"/>
    </location>
</feature>
<comment type="catalytic activity">
    <reaction evidence="5 7">
        <text>meso-2,6-diaminopimelate + H(+) = L-lysine + CO2</text>
        <dbReference type="Rhea" id="RHEA:15101"/>
        <dbReference type="ChEBI" id="CHEBI:15378"/>
        <dbReference type="ChEBI" id="CHEBI:16526"/>
        <dbReference type="ChEBI" id="CHEBI:32551"/>
        <dbReference type="ChEBI" id="CHEBI:57791"/>
        <dbReference type="EC" id="4.1.1.20"/>
    </reaction>
</comment>
<protein>
    <recommendedName>
        <fullName evidence="5 6">Diaminopimelate decarboxylase</fullName>
        <shortName evidence="5">DAP decarboxylase</shortName>
        <shortName evidence="5">DAPDC</shortName>
        <ecNumber evidence="5 6">4.1.1.20</ecNumber>
    </recommendedName>
</protein>
<feature type="binding site" evidence="5">
    <location>
        <position position="250"/>
    </location>
    <ligand>
        <name>pyridoxal 5'-phosphate</name>
        <dbReference type="ChEBI" id="CHEBI:597326"/>
    </ligand>
</feature>
<keyword evidence="10" id="KW-1185">Reference proteome</keyword>
<name>A0ABY4GB28_9BACT</name>
<feature type="domain" description="Orn/DAP/Arg decarboxylase 2 N-terminal" evidence="8">
    <location>
        <begin position="55"/>
        <end position="295"/>
    </location>
</feature>
<dbReference type="PRINTS" id="PR01181">
    <property type="entry name" value="DAPDCRBXLASE"/>
</dbReference>
<dbReference type="Gene3D" id="2.40.37.10">
    <property type="entry name" value="Lyase, Ornithine Decarboxylase, Chain A, domain 1"/>
    <property type="match status" value="1"/>
</dbReference>
<dbReference type="PROSITE" id="PS00878">
    <property type="entry name" value="ODR_DC_2_1"/>
    <property type="match status" value="1"/>
</dbReference>
<dbReference type="InterPro" id="IPR022644">
    <property type="entry name" value="De-COase2_N"/>
</dbReference>
<dbReference type="EMBL" id="CP095061">
    <property type="protein sequence ID" value="UOQ67644.1"/>
    <property type="molecule type" value="Genomic_DNA"/>
</dbReference>
<accession>A0ABY4GB28</accession>
<keyword evidence="5" id="KW-0028">Amino-acid biosynthesis</keyword>
<comment type="similarity">
    <text evidence="5">Belongs to the Orn/Lys/Arg decarboxylase class-II family. LysA subfamily.</text>
</comment>
<dbReference type="SUPFAM" id="SSF51419">
    <property type="entry name" value="PLP-binding barrel"/>
    <property type="match status" value="1"/>
</dbReference>
<feature type="binding site" evidence="5">
    <location>
        <position position="357"/>
    </location>
    <ligand>
        <name>substrate</name>
    </ligand>
</feature>
<dbReference type="InterPro" id="IPR029066">
    <property type="entry name" value="PLP-binding_barrel"/>
</dbReference>
<dbReference type="PRINTS" id="PR01179">
    <property type="entry name" value="ODADCRBXLASE"/>
</dbReference>
<dbReference type="PANTHER" id="PTHR43727">
    <property type="entry name" value="DIAMINOPIMELATE DECARBOXYLASE"/>
    <property type="match status" value="1"/>
</dbReference>